<evidence type="ECO:0000313" key="2">
    <source>
        <dbReference type="EMBL" id="GBP24469.1"/>
    </source>
</evidence>
<evidence type="ECO:0000256" key="1">
    <source>
        <dbReference type="SAM" id="MobiDB-lite"/>
    </source>
</evidence>
<dbReference type="AlphaFoldDB" id="A0A4C1UDP8"/>
<dbReference type="EMBL" id="BGZK01000162">
    <property type="protein sequence ID" value="GBP24469.1"/>
    <property type="molecule type" value="Genomic_DNA"/>
</dbReference>
<organism evidence="2 3">
    <name type="scientific">Eumeta variegata</name>
    <name type="common">Bagworm moth</name>
    <name type="synonym">Eumeta japonica</name>
    <dbReference type="NCBI Taxonomy" id="151549"/>
    <lineage>
        <taxon>Eukaryota</taxon>
        <taxon>Metazoa</taxon>
        <taxon>Ecdysozoa</taxon>
        <taxon>Arthropoda</taxon>
        <taxon>Hexapoda</taxon>
        <taxon>Insecta</taxon>
        <taxon>Pterygota</taxon>
        <taxon>Neoptera</taxon>
        <taxon>Endopterygota</taxon>
        <taxon>Lepidoptera</taxon>
        <taxon>Glossata</taxon>
        <taxon>Ditrysia</taxon>
        <taxon>Tineoidea</taxon>
        <taxon>Psychidae</taxon>
        <taxon>Oiketicinae</taxon>
        <taxon>Eumeta</taxon>
    </lineage>
</organism>
<accession>A0A4C1UDP8</accession>
<gene>
    <name evidence="2" type="ORF">EVAR_20793_1</name>
</gene>
<evidence type="ECO:0000313" key="3">
    <source>
        <dbReference type="Proteomes" id="UP000299102"/>
    </source>
</evidence>
<comment type="caution">
    <text evidence="2">The sequence shown here is derived from an EMBL/GenBank/DDBJ whole genome shotgun (WGS) entry which is preliminary data.</text>
</comment>
<feature type="region of interest" description="Disordered" evidence="1">
    <location>
        <begin position="92"/>
        <end position="122"/>
    </location>
</feature>
<dbReference type="Proteomes" id="UP000299102">
    <property type="component" value="Unassembled WGS sequence"/>
</dbReference>
<feature type="compositionally biased region" description="Basic residues" evidence="1">
    <location>
        <begin position="95"/>
        <end position="116"/>
    </location>
</feature>
<name>A0A4C1UDP8_EUMVA</name>
<sequence>MAIPGSDDALKTAAHSRPPVTESIVGLLTAVQFNSSNSELCPAVGFQRLTRSRRLPTSASDKHLYKAVIHAADPFSIMTLASPEKAEIRAEYQRTKRAARRARKRAPVHTRAPAHTRARDPS</sequence>
<keyword evidence="3" id="KW-1185">Reference proteome</keyword>
<reference evidence="2 3" key="1">
    <citation type="journal article" date="2019" name="Commun. Biol.">
        <title>The bagworm genome reveals a unique fibroin gene that provides high tensile strength.</title>
        <authorList>
            <person name="Kono N."/>
            <person name="Nakamura H."/>
            <person name="Ohtoshi R."/>
            <person name="Tomita M."/>
            <person name="Numata K."/>
            <person name="Arakawa K."/>
        </authorList>
    </citation>
    <scope>NUCLEOTIDE SEQUENCE [LARGE SCALE GENOMIC DNA]</scope>
</reference>
<protein>
    <submittedName>
        <fullName evidence="2">Uncharacterized protein</fullName>
    </submittedName>
</protein>
<proteinExistence type="predicted"/>